<proteinExistence type="predicted"/>
<gene>
    <name evidence="2" type="ORF">AFUS01_LOCUS39390</name>
</gene>
<evidence type="ECO:0000313" key="2">
    <source>
        <dbReference type="EMBL" id="CAG7829531.1"/>
    </source>
</evidence>
<reference evidence="2" key="1">
    <citation type="submission" date="2021-06" db="EMBL/GenBank/DDBJ databases">
        <authorList>
            <person name="Hodson N. C."/>
            <person name="Mongue J. A."/>
            <person name="Jaron S. K."/>
        </authorList>
    </citation>
    <scope>NUCLEOTIDE SEQUENCE</scope>
</reference>
<protein>
    <submittedName>
        <fullName evidence="2">Uncharacterized protein</fullName>
    </submittedName>
</protein>
<organism evidence="2 3">
    <name type="scientific">Allacma fusca</name>
    <dbReference type="NCBI Taxonomy" id="39272"/>
    <lineage>
        <taxon>Eukaryota</taxon>
        <taxon>Metazoa</taxon>
        <taxon>Ecdysozoa</taxon>
        <taxon>Arthropoda</taxon>
        <taxon>Hexapoda</taxon>
        <taxon>Collembola</taxon>
        <taxon>Symphypleona</taxon>
        <taxon>Sminthuridae</taxon>
        <taxon>Allacma</taxon>
    </lineage>
</organism>
<evidence type="ECO:0000256" key="1">
    <source>
        <dbReference type="SAM" id="SignalP"/>
    </source>
</evidence>
<dbReference type="Proteomes" id="UP000708208">
    <property type="component" value="Unassembled WGS sequence"/>
</dbReference>
<dbReference type="AlphaFoldDB" id="A0A8J2Q144"/>
<feature type="non-terminal residue" evidence="2">
    <location>
        <position position="1"/>
    </location>
</feature>
<keyword evidence="3" id="KW-1185">Reference proteome</keyword>
<keyword evidence="1" id="KW-0732">Signal</keyword>
<feature type="signal peptide" evidence="1">
    <location>
        <begin position="1"/>
        <end position="24"/>
    </location>
</feature>
<comment type="caution">
    <text evidence="2">The sequence shown here is derived from an EMBL/GenBank/DDBJ whole genome shotgun (WGS) entry which is preliminary data.</text>
</comment>
<name>A0A8J2Q144_9HEXA</name>
<evidence type="ECO:0000313" key="3">
    <source>
        <dbReference type="Proteomes" id="UP000708208"/>
    </source>
</evidence>
<sequence length="125" mass="14117">AYSRIHLPAILAVSTILFVPQFHASVRGAAKAALPGYLADPFRCLVLLKIGLEVHEDAGLIHCYSKRFLQQFLGSVRQQPYDTILLKSLQAMKIKVGSLYFIERTTVFHFLYAWLSYTISALLVF</sequence>
<accession>A0A8J2Q144</accession>
<dbReference type="EMBL" id="CAJVCH010551864">
    <property type="protein sequence ID" value="CAG7829531.1"/>
    <property type="molecule type" value="Genomic_DNA"/>
</dbReference>
<feature type="chain" id="PRO_5035147269" evidence="1">
    <location>
        <begin position="25"/>
        <end position="125"/>
    </location>
</feature>